<proteinExistence type="predicted"/>
<dbReference type="AlphaFoldDB" id="A0A840A9J6"/>
<protein>
    <submittedName>
        <fullName evidence="1">Uncharacterized protein</fullName>
    </submittedName>
</protein>
<dbReference type="EMBL" id="JACIDJ010000002">
    <property type="protein sequence ID" value="MBB3897871.1"/>
    <property type="molecule type" value="Genomic_DNA"/>
</dbReference>
<gene>
    <name evidence="1" type="ORF">GGQ83_001308</name>
</gene>
<sequence length="364" mass="40259">MISSIPSSIEVTAVLDEAARTVTFSLQPGLRLPGKSSRQWVVSLGGRVLARFPADMLTPVSAVMPLAELYETAHGLLEIHDDQGKDVSDWVQLRGEGELFAALRIGSAEEFFTRLQQHHTRFRSLFLLELGARLAFGSAWADYRVRASALTIIAHRYLERLPGRFTAQDEGRLDWLMDAAEKLLPEGEAALLNGPLDWEIARWTTSLATVCGYIALIRQQPDRAREFFAVHGRQTGTVEIARVSALNLVVGCFMHGLLSHLAGRTEEARRSLILGLETVKPSVQAQDLLENVWVIGDLMNVMGVGRQCFIALVKLRLLHTDPRQPVLDAEASIEPSAVTGPLQKLLDGGYVPELEAHLLRYRSA</sequence>
<name>A0A840A9J6_9PROT</name>
<evidence type="ECO:0000313" key="2">
    <source>
        <dbReference type="Proteomes" id="UP000553193"/>
    </source>
</evidence>
<dbReference type="Proteomes" id="UP000553193">
    <property type="component" value="Unassembled WGS sequence"/>
</dbReference>
<keyword evidence="2" id="KW-1185">Reference proteome</keyword>
<reference evidence="1 2" key="1">
    <citation type="submission" date="2020-08" db="EMBL/GenBank/DDBJ databases">
        <title>Genomic Encyclopedia of Type Strains, Phase IV (KMG-IV): sequencing the most valuable type-strain genomes for metagenomic binning, comparative biology and taxonomic classification.</title>
        <authorList>
            <person name="Goeker M."/>
        </authorList>
    </citation>
    <scope>NUCLEOTIDE SEQUENCE [LARGE SCALE GENOMIC DNA]</scope>
    <source>
        <strain evidence="1 2">DSM 19979</strain>
    </source>
</reference>
<comment type="caution">
    <text evidence="1">The sequence shown here is derived from an EMBL/GenBank/DDBJ whole genome shotgun (WGS) entry which is preliminary data.</text>
</comment>
<accession>A0A840A9J6</accession>
<dbReference type="RefSeq" id="WP_184382988.1">
    <property type="nucleotide sequence ID" value="NZ_JACIDJ010000002.1"/>
</dbReference>
<evidence type="ECO:0000313" key="1">
    <source>
        <dbReference type="EMBL" id="MBB3897871.1"/>
    </source>
</evidence>
<organism evidence="1 2">
    <name type="scientific">Roseococcus suduntuyensis</name>
    <dbReference type="NCBI Taxonomy" id="455361"/>
    <lineage>
        <taxon>Bacteria</taxon>
        <taxon>Pseudomonadati</taxon>
        <taxon>Pseudomonadota</taxon>
        <taxon>Alphaproteobacteria</taxon>
        <taxon>Acetobacterales</taxon>
        <taxon>Roseomonadaceae</taxon>
        <taxon>Roseococcus</taxon>
    </lineage>
</organism>